<comment type="similarity">
    <text evidence="2">Belongs to the prephenate/arogenate dehydrogenase family.</text>
</comment>
<dbReference type="InterPro" id="IPR003099">
    <property type="entry name" value="Prephen_DH"/>
</dbReference>
<dbReference type="InterPro" id="IPR008927">
    <property type="entry name" value="6-PGluconate_DH-like_C_sf"/>
</dbReference>
<dbReference type="GO" id="GO:0070403">
    <property type="term" value="F:NAD+ binding"/>
    <property type="evidence" value="ECO:0007669"/>
    <property type="project" value="InterPro"/>
</dbReference>
<evidence type="ECO:0000259" key="10">
    <source>
        <dbReference type="PROSITE" id="PS51176"/>
    </source>
</evidence>
<dbReference type="PANTHER" id="PTHR21363">
    <property type="entry name" value="PREPHENATE DEHYDROGENASE"/>
    <property type="match status" value="1"/>
</dbReference>
<feature type="domain" description="Prephenate/arogenate dehydrogenase" evidence="10">
    <location>
        <begin position="4"/>
        <end position="284"/>
    </location>
</feature>
<evidence type="ECO:0000256" key="5">
    <source>
        <dbReference type="ARBA" id="ARBA00022605"/>
    </source>
</evidence>
<evidence type="ECO:0000256" key="1">
    <source>
        <dbReference type="ARBA" id="ARBA00005067"/>
    </source>
</evidence>
<sequence>MIFNKVTILGVGLIGGSFALALKKNRLCNKVIGYGRSLENLQRAKENAIIDSFELDPAKACDGSDLILFATPVGSFIDIAKRIHSSLNKGVIVSDVGSVKGKLVRDMEALMPKGVYFVGGHPISGSNHSGIDTAAADIFKGAKCIITPTEKTDQTAIEIVIAIWKTFGSIVKLINPDEHDRIYASVSHLPHLIAYIIMNTVADIDSSYLKFSGQGFMDTTRIASSSPELWRDICILNKDNLLESIEIFKNNLDRVSQYLRALDSESLERDFKKARTLREGIGQD</sequence>
<evidence type="ECO:0000256" key="4">
    <source>
        <dbReference type="ARBA" id="ARBA00022498"/>
    </source>
</evidence>
<keyword evidence="8" id="KW-0057">Aromatic amino acid biosynthesis</keyword>
<keyword evidence="5" id="KW-0028">Amino-acid biosynthesis</keyword>
<dbReference type="Gene3D" id="3.40.50.720">
    <property type="entry name" value="NAD(P)-binding Rossmann-like Domain"/>
    <property type="match status" value="1"/>
</dbReference>
<organism evidence="11 12">
    <name type="scientific">Candidatus Nealsonbacteria bacterium CG_4_10_14_0_2_um_filter_39_15</name>
    <dbReference type="NCBI Taxonomy" id="1974681"/>
    <lineage>
        <taxon>Bacteria</taxon>
        <taxon>Candidatus Nealsoniibacteriota</taxon>
    </lineage>
</organism>
<dbReference type="EC" id="1.3.1.12" evidence="3"/>
<evidence type="ECO:0000256" key="9">
    <source>
        <dbReference type="ARBA" id="ARBA00049260"/>
    </source>
</evidence>
<dbReference type="InterPro" id="IPR046826">
    <property type="entry name" value="PDH_N"/>
</dbReference>
<comment type="catalytic activity">
    <reaction evidence="9">
        <text>prephenate + NAD(+) = 3-(4-hydroxyphenyl)pyruvate + CO2 + NADH</text>
        <dbReference type="Rhea" id="RHEA:13869"/>
        <dbReference type="ChEBI" id="CHEBI:16526"/>
        <dbReference type="ChEBI" id="CHEBI:29934"/>
        <dbReference type="ChEBI" id="CHEBI:36242"/>
        <dbReference type="ChEBI" id="CHEBI:57540"/>
        <dbReference type="ChEBI" id="CHEBI:57945"/>
        <dbReference type="EC" id="1.3.1.12"/>
    </reaction>
</comment>
<dbReference type="EMBL" id="PFPA01000002">
    <property type="protein sequence ID" value="PIZ88461.1"/>
    <property type="molecule type" value="Genomic_DNA"/>
</dbReference>
<evidence type="ECO:0000313" key="12">
    <source>
        <dbReference type="Proteomes" id="UP000230081"/>
    </source>
</evidence>
<name>A0A2M7UWV3_9BACT</name>
<dbReference type="GO" id="GO:0008977">
    <property type="term" value="F:prephenate dehydrogenase (NAD+) activity"/>
    <property type="evidence" value="ECO:0007669"/>
    <property type="project" value="UniProtKB-EC"/>
</dbReference>
<reference evidence="12" key="1">
    <citation type="submission" date="2017-09" db="EMBL/GenBank/DDBJ databases">
        <title>Depth-based differentiation of microbial function through sediment-hosted aquifers and enrichment of novel symbionts in the deep terrestrial subsurface.</title>
        <authorList>
            <person name="Probst A.J."/>
            <person name="Ladd B."/>
            <person name="Jarett J.K."/>
            <person name="Geller-Mcgrath D.E."/>
            <person name="Sieber C.M.K."/>
            <person name="Emerson J.B."/>
            <person name="Anantharaman K."/>
            <person name="Thomas B.C."/>
            <person name="Malmstrom R."/>
            <person name="Stieglmeier M."/>
            <person name="Klingl A."/>
            <person name="Woyke T."/>
            <person name="Ryan C.M."/>
            <person name="Banfield J.F."/>
        </authorList>
    </citation>
    <scope>NUCLEOTIDE SEQUENCE [LARGE SCALE GENOMIC DNA]</scope>
</reference>
<dbReference type="SUPFAM" id="SSF48179">
    <property type="entry name" value="6-phosphogluconate dehydrogenase C-terminal domain-like"/>
    <property type="match status" value="1"/>
</dbReference>
<dbReference type="Gene3D" id="1.10.3660.10">
    <property type="entry name" value="6-phosphogluconate dehydrogenase C-terminal like domain"/>
    <property type="match status" value="1"/>
</dbReference>
<evidence type="ECO:0000256" key="6">
    <source>
        <dbReference type="ARBA" id="ARBA00023002"/>
    </source>
</evidence>
<dbReference type="Proteomes" id="UP000230081">
    <property type="component" value="Unassembled WGS sequence"/>
</dbReference>
<dbReference type="FunFam" id="1.10.3660.10:FF:000003">
    <property type="entry name" value="Prephenate dehydrogenase"/>
    <property type="match status" value="1"/>
</dbReference>
<dbReference type="Pfam" id="PF20463">
    <property type="entry name" value="PDH_C"/>
    <property type="match status" value="1"/>
</dbReference>
<gene>
    <name evidence="11" type="ORF">COX91_00065</name>
</gene>
<dbReference type="AlphaFoldDB" id="A0A2M7UWV3"/>
<comment type="caution">
    <text evidence="11">The sequence shown here is derived from an EMBL/GenBank/DDBJ whole genome shotgun (WGS) entry which is preliminary data.</text>
</comment>
<evidence type="ECO:0000256" key="7">
    <source>
        <dbReference type="ARBA" id="ARBA00023027"/>
    </source>
</evidence>
<evidence type="ECO:0000256" key="3">
    <source>
        <dbReference type="ARBA" id="ARBA00012068"/>
    </source>
</evidence>
<dbReference type="FunFam" id="3.40.50.720:FF:000208">
    <property type="entry name" value="Prephenate dehydrogenase"/>
    <property type="match status" value="1"/>
</dbReference>
<keyword evidence="7" id="KW-0520">NAD</keyword>
<accession>A0A2M7UWV3</accession>
<dbReference type="InterPro" id="IPR046825">
    <property type="entry name" value="PDH_C"/>
</dbReference>
<evidence type="ECO:0000313" key="11">
    <source>
        <dbReference type="EMBL" id="PIZ88461.1"/>
    </source>
</evidence>
<keyword evidence="4" id="KW-0827">Tyrosine biosynthesis</keyword>
<dbReference type="GO" id="GO:0004665">
    <property type="term" value="F:prephenate dehydrogenase (NADP+) activity"/>
    <property type="evidence" value="ECO:0007669"/>
    <property type="project" value="InterPro"/>
</dbReference>
<dbReference type="InterPro" id="IPR036291">
    <property type="entry name" value="NAD(P)-bd_dom_sf"/>
</dbReference>
<proteinExistence type="inferred from homology"/>
<dbReference type="SUPFAM" id="SSF51735">
    <property type="entry name" value="NAD(P)-binding Rossmann-fold domains"/>
    <property type="match status" value="1"/>
</dbReference>
<evidence type="ECO:0000256" key="8">
    <source>
        <dbReference type="ARBA" id="ARBA00023141"/>
    </source>
</evidence>
<evidence type="ECO:0000256" key="2">
    <source>
        <dbReference type="ARBA" id="ARBA00007964"/>
    </source>
</evidence>
<dbReference type="GO" id="GO:0006571">
    <property type="term" value="P:tyrosine biosynthetic process"/>
    <property type="evidence" value="ECO:0007669"/>
    <property type="project" value="UniProtKB-KW"/>
</dbReference>
<comment type="pathway">
    <text evidence="1">Amino-acid biosynthesis; L-tyrosine biosynthesis; (4-hydroxyphenyl)pyruvate from prephenate (NAD(+) route): step 1/1.</text>
</comment>
<dbReference type="InterPro" id="IPR050812">
    <property type="entry name" value="Preph/Arog_dehydrog"/>
</dbReference>
<dbReference type="PROSITE" id="PS51176">
    <property type="entry name" value="PDH_ADH"/>
    <property type="match status" value="1"/>
</dbReference>
<dbReference type="PANTHER" id="PTHR21363:SF0">
    <property type="entry name" value="PREPHENATE DEHYDROGENASE [NADP(+)]"/>
    <property type="match status" value="1"/>
</dbReference>
<dbReference type="Pfam" id="PF02153">
    <property type="entry name" value="PDH_N"/>
    <property type="match status" value="1"/>
</dbReference>
<protein>
    <recommendedName>
        <fullName evidence="3">prephenate dehydrogenase</fullName>
        <ecNumber evidence="3">1.3.1.12</ecNumber>
    </recommendedName>
</protein>
<keyword evidence="6" id="KW-0560">Oxidoreductase</keyword>